<dbReference type="InterPro" id="IPR001810">
    <property type="entry name" value="F-box_dom"/>
</dbReference>
<dbReference type="Gene3D" id="3.80.10.10">
    <property type="entry name" value="Ribonuclease Inhibitor"/>
    <property type="match status" value="1"/>
</dbReference>
<proteinExistence type="predicted"/>
<dbReference type="VEuPathDB" id="VectorBase:CSON012556"/>
<evidence type="ECO:0000313" key="2">
    <source>
        <dbReference type="EMBL" id="SSX17333.1"/>
    </source>
</evidence>
<dbReference type="SUPFAM" id="SSF81383">
    <property type="entry name" value="F-box domain"/>
    <property type="match status" value="1"/>
</dbReference>
<organism evidence="2">
    <name type="scientific">Culicoides sonorensis</name>
    <name type="common">Biting midge</name>
    <dbReference type="NCBI Taxonomy" id="179676"/>
    <lineage>
        <taxon>Eukaryota</taxon>
        <taxon>Metazoa</taxon>
        <taxon>Ecdysozoa</taxon>
        <taxon>Arthropoda</taxon>
        <taxon>Hexapoda</taxon>
        <taxon>Insecta</taxon>
        <taxon>Pterygota</taxon>
        <taxon>Neoptera</taxon>
        <taxon>Endopterygota</taxon>
        <taxon>Diptera</taxon>
        <taxon>Nematocera</taxon>
        <taxon>Chironomoidea</taxon>
        <taxon>Ceratopogonidae</taxon>
        <taxon>Ceratopogoninae</taxon>
        <taxon>Culicoides</taxon>
        <taxon>Monoculicoides</taxon>
    </lineage>
</organism>
<dbReference type="InterPro" id="IPR032675">
    <property type="entry name" value="LRR_dom_sf"/>
</dbReference>
<accession>A0A336LL29</accession>
<protein>
    <submittedName>
        <fullName evidence="2">CSON012556 protein</fullName>
    </submittedName>
</protein>
<dbReference type="SUPFAM" id="SSF52047">
    <property type="entry name" value="RNI-like"/>
    <property type="match status" value="1"/>
</dbReference>
<reference evidence="2" key="1">
    <citation type="submission" date="2018-07" db="EMBL/GenBank/DDBJ databases">
        <authorList>
            <person name="Quirk P.G."/>
            <person name="Krulwich T.A."/>
        </authorList>
    </citation>
    <scope>NUCLEOTIDE SEQUENCE</scope>
</reference>
<dbReference type="CDD" id="cd09917">
    <property type="entry name" value="F-box_SF"/>
    <property type="match status" value="1"/>
</dbReference>
<evidence type="ECO:0000259" key="1">
    <source>
        <dbReference type="PROSITE" id="PS50181"/>
    </source>
</evidence>
<gene>
    <name evidence="2" type="primary">CSON012556</name>
</gene>
<dbReference type="SMART" id="SM00256">
    <property type="entry name" value="FBOX"/>
    <property type="match status" value="1"/>
</dbReference>
<dbReference type="EMBL" id="UFQT01000005">
    <property type="protein sequence ID" value="SSX17333.1"/>
    <property type="molecule type" value="Genomic_DNA"/>
</dbReference>
<dbReference type="Gene3D" id="1.20.1280.50">
    <property type="match status" value="1"/>
</dbReference>
<dbReference type="AlphaFoldDB" id="A0A336LL29"/>
<dbReference type="Pfam" id="PF12937">
    <property type="entry name" value="F-box-like"/>
    <property type="match status" value="1"/>
</dbReference>
<name>A0A336LL29_CULSO</name>
<dbReference type="PROSITE" id="PS50181">
    <property type="entry name" value="FBOX"/>
    <property type="match status" value="1"/>
</dbReference>
<dbReference type="InterPro" id="IPR036047">
    <property type="entry name" value="F-box-like_dom_sf"/>
</dbReference>
<feature type="domain" description="F-box" evidence="1">
    <location>
        <begin position="24"/>
        <end position="70"/>
    </location>
</feature>
<sequence>MIENVTKDFEEIKLTDVTSNSVDRKCIQMLPEELLIEIFDKLDQSSRIAVSRTCTEWQRIIFTDCRFAKYNQLTLDHDVALEMDLEPVTLAMSPKRKFGVLRLGDVKFGQNLEGFWEKLAQTVQHLIIKEFCPYSIRSYFVAEIISKFKRLKTLDIENFFVDAQIIRLEKNLKKYTKPWSSVEKLIIGKYETEPENYNFFDNMMPNLKEIHFGTYPCIDEELIKKYANKIRSINISDHDRQVNLLYKMGESPDFQLNNVDLRLDSTVKYKQLIKFINSHPSLKSISIFSDSFPRQSIPKVQKLNLELASVINSFSPLKEFPEIRELHVKLSNYDSKCFFGHEIIPCPKLESLAICNFSSGDCLTCNQCMFQSFPNLKTFTSESCFESCTNIIELISKYSTKLVNLTNKYFVTENFCLNDSLLTWKEMKHLKSCCLNPVGTITEGGLSNFCDSCPSIEDLKFYGAINFSESMFNIVTSKLKRLRYFCVEQRRVVHERIPEGVSFQINKPNGRSVYCYRFL</sequence>